<organism evidence="2 3">
    <name type="scientific">Bionectria ochroleuca</name>
    <name type="common">Gliocladium roseum</name>
    <dbReference type="NCBI Taxonomy" id="29856"/>
    <lineage>
        <taxon>Eukaryota</taxon>
        <taxon>Fungi</taxon>
        <taxon>Dikarya</taxon>
        <taxon>Ascomycota</taxon>
        <taxon>Pezizomycotina</taxon>
        <taxon>Sordariomycetes</taxon>
        <taxon>Hypocreomycetidae</taxon>
        <taxon>Hypocreales</taxon>
        <taxon>Bionectriaceae</taxon>
        <taxon>Clonostachys</taxon>
    </lineage>
</organism>
<sequence length="267" mass="28962">MPALGPCWLALPACAAKYDAQRLYPARRAPVRTKRPLANVSKVAVITRRTVSRRTRSADGTGPPSVLSEDRSVSPDDPGEPSLSFTSAAPTPTSVQAGAVPDAAVEPTVLPVVVPPADTETSAACDSIIPEITNQTLVQILTSAHTAENRLTNEAAAALEFLARFWLTAAETQSTPQFSTSCPELVEQWDPFFAPEDAQMLLALHQAHLTWMHNVVHLPTFRQEVNSNLMQMECLCSWLALYYALLAVRFHPLAVLSLISPTLNLTI</sequence>
<feature type="region of interest" description="Disordered" evidence="1">
    <location>
        <begin position="51"/>
        <end position="95"/>
    </location>
</feature>
<protein>
    <submittedName>
        <fullName evidence="2">Uncharacterized protein</fullName>
    </submittedName>
</protein>
<evidence type="ECO:0000256" key="1">
    <source>
        <dbReference type="SAM" id="MobiDB-lite"/>
    </source>
</evidence>
<keyword evidence="3" id="KW-1185">Reference proteome</keyword>
<name>A0ABY6TQY7_BIOOC</name>
<evidence type="ECO:0000313" key="3">
    <source>
        <dbReference type="Proteomes" id="UP000766486"/>
    </source>
</evidence>
<proteinExistence type="predicted"/>
<dbReference type="Proteomes" id="UP000766486">
    <property type="component" value="Unassembled WGS sequence"/>
</dbReference>
<reference evidence="2 3" key="1">
    <citation type="submission" date="2019-06" db="EMBL/GenBank/DDBJ databases">
        <authorList>
            <person name="Broberg M."/>
        </authorList>
    </citation>
    <scope>NUCLEOTIDE SEQUENCE [LARGE SCALE GENOMIC DNA]</scope>
</reference>
<dbReference type="EMBL" id="CABFNS010000328">
    <property type="protein sequence ID" value="VUC21017.1"/>
    <property type="molecule type" value="Genomic_DNA"/>
</dbReference>
<accession>A0ABY6TQY7</accession>
<gene>
    <name evidence="2" type="ORF">CLO192961_LOCUS38916</name>
</gene>
<evidence type="ECO:0000313" key="2">
    <source>
        <dbReference type="EMBL" id="VUC21017.1"/>
    </source>
</evidence>
<comment type="caution">
    <text evidence="2">The sequence shown here is derived from an EMBL/GenBank/DDBJ whole genome shotgun (WGS) entry which is preliminary data.</text>
</comment>
<feature type="compositionally biased region" description="Polar residues" evidence="1">
    <location>
        <begin position="83"/>
        <end position="95"/>
    </location>
</feature>